<reference evidence="2" key="1">
    <citation type="submission" date="2023-10" db="EMBL/GenBank/DDBJ databases">
        <authorList>
            <person name="Chen Y."/>
            <person name="Shah S."/>
            <person name="Dougan E. K."/>
            <person name="Thang M."/>
            <person name="Chan C."/>
        </authorList>
    </citation>
    <scope>NUCLEOTIDE SEQUENCE [LARGE SCALE GENOMIC DNA]</scope>
</reference>
<evidence type="ECO:0000256" key="1">
    <source>
        <dbReference type="SAM" id="MobiDB-lite"/>
    </source>
</evidence>
<name>A0ABN9SFL1_9DINO</name>
<feature type="region of interest" description="Disordered" evidence="1">
    <location>
        <begin position="1"/>
        <end position="30"/>
    </location>
</feature>
<feature type="region of interest" description="Disordered" evidence="1">
    <location>
        <begin position="64"/>
        <end position="109"/>
    </location>
</feature>
<organism evidence="2 3">
    <name type="scientific">Prorocentrum cordatum</name>
    <dbReference type="NCBI Taxonomy" id="2364126"/>
    <lineage>
        <taxon>Eukaryota</taxon>
        <taxon>Sar</taxon>
        <taxon>Alveolata</taxon>
        <taxon>Dinophyceae</taxon>
        <taxon>Prorocentrales</taxon>
        <taxon>Prorocentraceae</taxon>
        <taxon>Prorocentrum</taxon>
    </lineage>
</organism>
<keyword evidence="3" id="KW-1185">Reference proteome</keyword>
<dbReference type="EMBL" id="CAUYUJ010011051">
    <property type="protein sequence ID" value="CAK0830857.1"/>
    <property type="molecule type" value="Genomic_DNA"/>
</dbReference>
<dbReference type="Proteomes" id="UP001189429">
    <property type="component" value="Unassembled WGS sequence"/>
</dbReference>
<proteinExistence type="predicted"/>
<feature type="compositionally biased region" description="Low complexity" evidence="1">
    <location>
        <begin position="18"/>
        <end position="30"/>
    </location>
</feature>
<sequence>RAGVLRCAGAGRPGGQGAARRGPQAAGAGVPRRAAWGVLRGGQDAEPVPAGAALRAPQVAAPRFAVGSPPEPQLPVPPCHPGAPLDHPVRREPHAVCQPRGGAQVRAPR</sequence>
<protein>
    <submittedName>
        <fullName evidence="2">Uncharacterized protein</fullName>
    </submittedName>
</protein>
<accession>A0ABN9SFL1</accession>
<gene>
    <name evidence="2" type="ORF">PCOR1329_LOCUS29364</name>
</gene>
<comment type="caution">
    <text evidence="2">The sequence shown here is derived from an EMBL/GenBank/DDBJ whole genome shotgun (WGS) entry which is preliminary data.</text>
</comment>
<evidence type="ECO:0000313" key="3">
    <source>
        <dbReference type="Proteomes" id="UP001189429"/>
    </source>
</evidence>
<feature type="compositionally biased region" description="Pro residues" evidence="1">
    <location>
        <begin position="69"/>
        <end position="81"/>
    </location>
</feature>
<feature type="non-terminal residue" evidence="2">
    <location>
        <position position="1"/>
    </location>
</feature>
<feature type="non-terminal residue" evidence="2">
    <location>
        <position position="109"/>
    </location>
</feature>
<evidence type="ECO:0000313" key="2">
    <source>
        <dbReference type="EMBL" id="CAK0830857.1"/>
    </source>
</evidence>